<evidence type="ECO:0000259" key="1">
    <source>
        <dbReference type="Pfam" id="PF04577"/>
    </source>
</evidence>
<protein>
    <recommendedName>
        <fullName evidence="1">Glycosyltransferase 61 catalytic domain-containing protein</fullName>
    </recommendedName>
</protein>
<feature type="domain" description="Glycosyltransferase 61 catalytic" evidence="1">
    <location>
        <begin position="174"/>
        <end position="388"/>
    </location>
</feature>
<gene>
    <name evidence="2" type="ORF">ALAG00032_LOCUS6494</name>
</gene>
<reference evidence="2" key="1">
    <citation type="submission" date="2021-01" db="EMBL/GenBank/DDBJ databases">
        <authorList>
            <person name="Corre E."/>
            <person name="Pelletier E."/>
            <person name="Niang G."/>
            <person name="Scheremetjew M."/>
            <person name="Finn R."/>
            <person name="Kale V."/>
            <person name="Holt S."/>
            <person name="Cochrane G."/>
            <person name="Meng A."/>
            <person name="Brown T."/>
            <person name="Cohen L."/>
        </authorList>
    </citation>
    <scope>NUCLEOTIDE SEQUENCE</scope>
    <source>
        <strain evidence="2">CCMP1510</strain>
    </source>
</reference>
<name>A0A7S3NK18_9STRA</name>
<sequence length="843" mass="96471">MRCVVLAFGFVLGFGVAVLLASLFGLASNTQLVATRRSIIPKPQKRIPKNHLLGEFGYAKKNFASRSHGKIKCFLRGEEVSILQNDDCHGKPPFWRWWHEYRNCYVSAFCVRHREATIYGVSPHSETRRTATRPACVNWLGPEQFTVQTSENPPPINAHWHKAFTIHVSRILPGHFGHDVLNTLVYVFETIRSFDPQLLESLGHADLNERPRLFPLNEGDTIVPSTVLDQFILTNSFKNETHCFEMAALSVAHTADAHLVFRRNSPTRKKKQFWHHFRNVLIDVIQNQSKHIFLNSNKCAPPRITIMVRSTIPNSSSALTANGRGRRLTNTQALVHTLRNTYPTASIRVADPGTMSLAAQQLLAMRTDILISRMGSNVVHAIFLPADSLCLEIEAPDPAHLYYDHPSTFEELAEIFDHEFRRSTIDTERNAKVPHVADPHVATCCKDCLGPPKFHGLVHPPSARQCCLRCAQVQNSDQNKEDPDSYQRPLWFMNWWLANTEANIPEIVDFIAQYLEARPHRFFSCGKIKPSLTAVKKQAKQAACVYQSSVWEQQWLQRVRRLKNIDDDAEWSIGCTAMQHDKDRATRWLQIVAANGQTDTKDIMSYWSCGGVVEPLVGHLRHPFFHCIGPLKDTVELMFSTAYLLLANVSTTPWTNSFFFDAGASSAYNNCWWGCTKWFIDEYERRGLRFDRILLWEARSDINHSHYWSTVPAELRPRMSYYNVPLSANMGHHHHLWTTLKALVKPDDFVAVKLDIDNHDIEVALVRQLLNSPDLISLIDEFFWEHHVYDSPLKRTRVSLFDSKNLGWHDQVPSRNSPDSSLADSYNLLLQLRQAGIRAHSWI</sequence>
<accession>A0A7S3NK18</accession>
<evidence type="ECO:0000313" key="2">
    <source>
        <dbReference type="EMBL" id="CAE0365750.1"/>
    </source>
</evidence>
<organism evidence="2">
    <name type="scientific">Aureoumbra lagunensis</name>
    <dbReference type="NCBI Taxonomy" id="44058"/>
    <lineage>
        <taxon>Eukaryota</taxon>
        <taxon>Sar</taxon>
        <taxon>Stramenopiles</taxon>
        <taxon>Ochrophyta</taxon>
        <taxon>Pelagophyceae</taxon>
        <taxon>Pelagomonadales</taxon>
        <taxon>Aureoumbra</taxon>
    </lineage>
</organism>
<dbReference type="Pfam" id="PF04577">
    <property type="entry name" value="Glyco_transf_61"/>
    <property type="match status" value="1"/>
</dbReference>
<dbReference type="InterPro" id="IPR049625">
    <property type="entry name" value="Glyco_transf_61_cat"/>
</dbReference>
<dbReference type="GO" id="GO:0016757">
    <property type="term" value="F:glycosyltransferase activity"/>
    <property type="evidence" value="ECO:0007669"/>
    <property type="project" value="InterPro"/>
</dbReference>
<dbReference type="EMBL" id="HBIJ01009241">
    <property type="protein sequence ID" value="CAE0365750.1"/>
    <property type="molecule type" value="Transcribed_RNA"/>
</dbReference>
<dbReference type="AlphaFoldDB" id="A0A7S3NK18"/>
<proteinExistence type="predicted"/>